<reference evidence="2 3" key="1">
    <citation type="submission" date="2023-05" db="EMBL/GenBank/DDBJ databases">
        <title>B98-5 Cell Line De Novo Hybrid Assembly: An Optical Mapping Approach.</title>
        <authorList>
            <person name="Kananen K."/>
            <person name="Auerbach J.A."/>
            <person name="Kautto E."/>
            <person name="Blachly J.S."/>
        </authorList>
    </citation>
    <scope>NUCLEOTIDE SEQUENCE [LARGE SCALE GENOMIC DNA]</scope>
    <source>
        <strain evidence="2">B95-8</strain>
        <tissue evidence="2">Cell line</tissue>
    </source>
</reference>
<gene>
    <name evidence="2" type="ORF">P7K49_025312</name>
</gene>
<dbReference type="InterPro" id="IPR024114">
    <property type="entry name" value="Islet_autoAg_Ica1/Ica1-like"/>
</dbReference>
<keyword evidence="3" id="KW-1185">Reference proteome</keyword>
<dbReference type="EMBL" id="JASSZA010000012">
    <property type="protein sequence ID" value="KAK2096278.1"/>
    <property type="molecule type" value="Genomic_DNA"/>
</dbReference>
<dbReference type="Proteomes" id="UP001266305">
    <property type="component" value="Unassembled WGS sequence"/>
</dbReference>
<proteinExistence type="predicted"/>
<protein>
    <recommendedName>
        <fullName evidence="1">Islet cell autoantigen Ica1 C-terminal domain-containing protein</fullName>
    </recommendedName>
</protein>
<accession>A0ABQ9UI72</accession>
<dbReference type="Pfam" id="PF04629">
    <property type="entry name" value="ICA69"/>
    <property type="match status" value="1"/>
</dbReference>
<evidence type="ECO:0000259" key="1">
    <source>
        <dbReference type="SMART" id="SM01237"/>
    </source>
</evidence>
<evidence type="ECO:0000313" key="2">
    <source>
        <dbReference type="EMBL" id="KAK2096278.1"/>
    </source>
</evidence>
<dbReference type="InterPro" id="IPR006723">
    <property type="entry name" value="Islet_autoAg_Ica1_C"/>
</dbReference>
<comment type="caution">
    <text evidence="2">The sequence shown here is derived from an EMBL/GenBank/DDBJ whole genome shotgun (WGS) entry which is preliminary data.</text>
</comment>
<dbReference type="PANTHER" id="PTHR10164:SF3">
    <property type="entry name" value="ISLET CELL AUTOANTIGEN 1"/>
    <property type="match status" value="1"/>
</dbReference>
<evidence type="ECO:0000313" key="3">
    <source>
        <dbReference type="Proteomes" id="UP001266305"/>
    </source>
</evidence>
<name>A0ABQ9UI72_SAGOE</name>
<dbReference type="PANTHER" id="PTHR10164">
    <property type="entry name" value="ISLET CELL AUTOANTIGEN 1"/>
    <property type="match status" value="1"/>
</dbReference>
<dbReference type="SMART" id="SM01237">
    <property type="entry name" value="ICA69"/>
    <property type="match status" value="1"/>
</dbReference>
<feature type="domain" description="Islet cell autoantigen Ica1 C-terminal" evidence="1">
    <location>
        <begin position="1"/>
        <end position="322"/>
    </location>
</feature>
<sequence length="323" mass="35347">MKKLVEKEEKKKIIQQESRDTAVQEPNQLSSKCSAIHDVNPTGLLREAVYCEPENHITVASAAALQRGSHNGNWQITLKMEKDWGVISSSTLLLGGLFTPSGNSVRQVRAKPWYNVIKRQTAHDNSSDSQRAIAQKITSIHTSSFTNGQTQKGSQTQICHQSSRKNLELDLELEIGEPSERWATCLTSQSCLTHDVQVHVVSGLPSAGTSEPEGADKDDLLLLSEIFSASSLEESEFSKEWAAVFGDGQVKEPVPAMALGEPDPKPQTGSGFLPSQLLDQNMKDLQASLQEDQTAFTVTAHWLSHSILSAPRSHKHALFLGAD</sequence>
<organism evidence="2 3">
    <name type="scientific">Saguinus oedipus</name>
    <name type="common">Cotton-top tamarin</name>
    <name type="synonym">Oedipomidas oedipus</name>
    <dbReference type="NCBI Taxonomy" id="9490"/>
    <lineage>
        <taxon>Eukaryota</taxon>
        <taxon>Metazoa</taxon>
        <taxon>Chordata</taxon>
        <taxon>Craniata</taxon>
        <taxon>Vertebrata</taxon>
        <taxon>Euteleostomi</taxon>
        <taxon>Mammalia</taxon>
        <taxon>Eutheria</taxon>
        <taxon>Euarchontoglires</taxon>
        <taxon>Primates</taxon>
        <taxon>Haplorrhini</taxon>
        <taxon>Platyrrhini</taxon>
        <taxon>Cebidae</taxon>
        <taxon>Callitrichinae</taxon>
        <taxon>Saguinus</taxon>
    </lineage>
</organism>